<evidence type="ECO:0000256" key="11">
    <source>
        <dbReference type="SAM" id="Phobius"/>
    </source>
</evidence>
<dbReference type="GO" id="GO:0000155">
    <property type="term" value="F:phosphorelay sensor kinase activity"/>
    <property type="evidence" value="ECO:0007669"/>
    <property type="project" value="InterPro"/>
</dbReference>
<evidence type="ECO:0000256" key="6">
    <source>
        <dbReference type="ARBA" id="ARBA00022777"/>
    </source>
</evidence>
<keyword evidence="11" id="KW-0472">Membrane</keyword>
<proteinExistence type="inferred from homology"/>
<dbReference type="SUPFAM" id="SSF55874">
    <property type="entry name" value="ATPase domain of HSP90 chaperone/DNA topoisomerase II/histidine kinase"/>
    <property type="match status" value="1"/>
</dbReference>
<comment type="similarity">
    <text evidence="2">In the N-terminal section; belongs to the phytochrome family.</text>
</comment>
<dbReference type="Proteomes" id="UP000607645">
    <property type="component" value="Unassembled WGS sequence"/>
</dbReference>
<keyword evidence="6" id="KW-0418">Kinase</keyword>
<organism evidence="14 15">
    <name type="scientific">Lawsonibacter faecis</name>
    <dbReference type="NCBI Taxonomy" id="2763052"/>
    <lineage>
        <taxon>Bacteria</taxon>
        <taxon>Bacillati</taxon>
        <taxon>Bacillota</taxon>
        <taxon>Clostridia</taxon>
        <taxon>Eubacteriales</taxon>
        <taxon>Oscillospiraceae</taxon>
        <taxon>Lawsonibacter</taxon>
    </lineage>
</organism>
<sequence length="971" mass="106731">MKKKEFGGKKMVFLAVCLCLVLTALIALFINKGYVQSIQDLVRSTTKSNISELTVSKAQYLDEKMHSELLSLQSLASSISMNGPELFDRTLVDEYSKLHRATNLWITDFSGNCWSVRPADEGGGFPEDESLSGAALRGETSISDTFIGAQGKRQVLFQTPLYEDGRVAGGLYVAHSVEMLQNTYGGTTYNDAGYSYVLDADGSIVLSPVRFSSLQLYSQFRQVLEMGGNSPESISAFMDAIRSSARGSAIFSIEGEEQFLSFVPLDEKPGWNFVTVIPLSMVEKDGTEIISLAVRMAAVVIAAILVTLALAVLMLYHGTKRRRESELYIQNIYQAISQNIDTVIFIVDDKTAQVEYVFENAQEVLGIPAGDFSSSDGRAAGEFQQALQTWMREERPTEKTVWERRFFNDRLGAYAWLKLTALPVTLRGEAKYIFAATDITQDRKRREDLNAAVAAAEQANAAKSRFLSNMSHDIRTPMNAVIGMSKLAEIHIEDRAKVKECLRKIEVSSKHLLNLINDVLDMSKIESGKMTLSAEPFSLPELIEGDLAIVQPQCLAKEQTFTVETKNIRHELLEGDPLRLNQVFLNLTSNAVKFTPEQGSITFIIEELPQRHMEYALFRFQVADSGIGIAPEFLPKLFTPFTRESSKTVNHTEGTGLGLPIAKNIVEAMGGQLLVESVEGKGTTFTVELEFKLPPGAEDELDGASVLKGLRVLLADDNPTDLELLKTYLTSFGMEVDAVRSGEAAVRAAGKASYALVVADWKLPDIDGMEVVRCIRAGGADPRAMLVTDGDGYMEMDSAEKPLDTILQKPIFKSVLCRSLVKIFSDRASEPADSSPQDVLSDRRFLLVEDNELNREIVVQIFELSGASVETAEDGRAGAEAFEASAPGRFDAIFMDIQMPVMDGYEATRHIRASGHPQARSIPIVAMSANVLAEDVRASRAAGMNAHTGKPIDMDDICRILKELLPGRGNA</sequence>
<evidence type="ECO:0000256" key="9">
    <source>
        <dbReference type="ARBA" id="ARBA00074306"/>
    </source>
</evidence>
<dbReference type="InterPro" id="IPR005467">
    <property type="entry name" value="His_kinase_dom"/>
</dbReference>
<comment type="function">
    <text evidence="8">May play the central regulatory role in sporulation. It may be an element of the effector pathway responsible for the activation of sporulation genes in response to nutritional stress. Spo0A may act in concert with spo0H (a sigma factor) to control the expression of some genes that are critical to the sporulation process.</text>
</comment>
<dbReference type="SMART" id="SM00388">
    <property type="entry name" value="HisKA"/>
    <property type="match status" value="1"/>
</dbReference>
<dbReference type="Gene3D" id="1.10.287.130">
    <property type="match status" value="1"/>
</dbReference>
<dbReference type="CDD" id="cd00082">
    <property type="entry name" value="HisKA"/>
    <property type="match status" value="1"/>
</dbReference>
<gene>
    <name evidence="14" type="ORF">H8S62_12705</name>
</gene>
<dbReference type="InterPro" id="IPR004358">
    <property type="entry name" value="Sig_transdc_His_kin-like_C"/>
</dbReference>
<feature type="domain" description="Histidine kinase" evidence="12">
    <location>
        <begin position="469"/>
        <end position="693"/>
    </location>
</feature>
<dbReference type="Gene3D" id="3.30.450.20">
    <property type="entry name" value="PAS domain"/>
    <property type="match status" value="2"/>
</dbReference>
<keyword evidence="7" id="KW-0902">Two-component regulatory system</keyword>
<dbReference type="SUPFAM" id="SSF52172">
    <property type="entry name" value="CheY-like"/>
    <property type="match status" value="2"/>
</dbReference>
<dbReference type="PANTHER" id="PTHR45339:SF1">
    <property type="entry name" value="HYBRID SIGNAL TRANSDUCTION HISTIDINE KINASE J"/>
    <property type="match status" value="1"/>
</dbReference>
<dbReference type="Pfam" id="PF02518">
    <property type="entry name" value="HATPase_c"/>
    <property type="match status" value="1"/>
</dbReference>
<evidence type="ECO:0000313" key="15">
    <source>
        <dbReference type="Proteomes" id="UP000607645"/>
    </source>
</evidence>
<dbReference type="InterPro" id="IPR011006">
    <property type="entry name" value="CheY-like_superfamily"/>
</dbReference>
<dbReference type="SMART" id="SM00387">
    <property type="entry name" value="HATPase_c"/>
    <property type="match status" value="1"/>
</dbReference>
<comment type="caution">
    <text evidence="14">The sequence shown here is derived from an EMBL/GenBank/DDBJ whole genome shotgun (WGS) entry which is preliminary data.</text>
</comment>
<name>A0A8J6MH08_9FIRM</name>
<feature type="modified residue" description="4-aspartylphosphate" evidence="10">
    <location>
        <position position="760"/>
    </location>
</feature>
<evidence type="ECO:0000256" key="5">
    <source>
        <dbReference type="ARBA" id="ARBA00022553"/>
    </source>
</evidence>
<dbReference type="InterPro" id="IPR036890">
    <property type="entry name" value="HATPase_C_sf"/>
</dbReference>
<dbReference type="PANTHER" id="PTHR45339">
    <property type="entry name" value="HYBRID SIGNAL TRANSDUCTION HISTIDINE KINASE J"/>
    <property type="match status" value="1"/>
</dbReference>
<dbReference type="PROSITE" id="PS50110">
    <property type="entry name" value="RESPONSE_REGULATORY"/>
    <property type="match status" value="2"/>
</dbReference>
<feature type="modified residue" description="4-aspartylphosphate" evidence="10">
    <location>
        <position position="896"/>
    </location>
</feature>
<reference evidence="14" key="1">
    <citation type="submission" date="2020-08" db="EMBL/GenBank/DDBJ databases">
        <title>Genome public.</title>
        <authorList>
            <person name="Liu C."/>
            <person name="Sun Q."/>
        </authorList>
    </citation>
    <scope>NUCLEOTIDE SEQUENCE</scope>
    <source>
        <strain evidence="14">NSJ-52</strain>
    </source>
</reference>
<evidence type="ECO:0000256" key="1">
    <source>
        <dbReference type="ARBA" id="ARBA00000085"/>
    </source>
</evidence>
<dbReference type="EMBL" id="JACOPQ010000010">
    <property type="protein sequence ID" value="MBC5737868.1"/>
    <property type="molecule type" value="Genomic_DNA"/>
</dbReference>
<keyword evidence="11" id="KW-1133">Transmembrane helix</keyword>
<dbReference type="Gene3D" id="3.40.50.2300">
    <property type="match status" value="2"/>
</dbReference>
<dbReference type="FunFam" id="3.30.565.10:FF:000010">
    <property type="entry name" value="Sensor histidine kinase RcsC"/>
    <property type="match status" value="1"/>
</dbReference>
<dbReference type="InterPro" id="IPR003594">
    <property type="entry name" value="HATPase_dom"/>
</dbReference>
<evidence type="ECO:0000256" key="10">
    <source>
        <dbReference type="PROSITE-ProRule" id="PRU00169"/>
    </source>
</evidence>
<dbReference type="InterPro" id="IPR036097">
    <property type="entry name" value="HisK_dim/P_sf"/>
</dbReference>
<keyword evidence="11" id="KW-0812">Transmembrane</keyword>
<dbReference type="SUPFAM" id="SSF47384">
    <property type="entry name" value="Homodimeric domain of signal transducing histidine kinase"/>
    <property type="match status" value="1"/>
</dbReference>
<evidence type="ECO:0000256" key="2">
    <source>
        <dbReference type="ARBA" id="ARBA00006402"/>
    </source>
</evidence>
<keyword evidence="5 10" id="KW-0597">Phosphoprotein</keyword>
<dbReference type="Pfam" id="PF00072">
    <property type="entry name" value="Response_reg"/>
    <property type="match status" value="2"/>
</dbReference>
<evidence type="ECO:0000256" key="7">
    <source>
        <dbReference type="ARBA" id="ARBA00023012"/>
    </source>
</evidence>
<evidence type="ECO:0000256" key="8">
    <source>
        <dbReference type="ARBA" id="ARBA00024867"/>
    </source>
</evidence>
<dbReference type="PRINTS" id="PR00344">
    <property type="entry name" value="BCTRLSENSOR"/>
</dbReference>
<accession>A0A8J6MH08</accession>
<dbReference type="Pfam" id="PF00512">
    <property type="entry name" value="HisKA"/>
    <property type="match status" value="1"/>
</dbReference>
<evidence type="ECO:0000256" key="3">
    <source>
        <dbReference type="ARBA" id="ARBA00012438"/>
    </source>
</evidence>
<dbReference type="SMART" id="SM00448">
    <property type="entry name" value="REC"/>
    <property type="match status" value="2"/>
</dbReference>
<feature type="transmembrane region" description="Helical" evidence="11">
    <location>
        <begin position="292"/>
        <end position="316"/>
    </location>
</feature>
<comment type="catalytic activity">
    <reaction evidence="1">
        <text>ATP + protein L-histidine = ADP + protein N-phospho-L-histidine.</text>
        <dbReference type="EC" id="2.7.13.3"/>
    </reaction>
</comment>
<feature type="domain" description="Response regulatory" evidence="13">
    <location>
        <begin position="711"/>
        <end position="824"/>
    </location>
</feature>
<dbReference type="InterPro" id="IPR001789">
    <property type="entry name" value="Sig_transdc_resp-reg_receiver"/>
</dbReference>
<evidence type="ECO:0000256" key="4">
    <source>
        <dbReference type="ARBA" id="ARBA00018672"/>
    </source>
</evidence>
<dbReference type="EC" id="2.7.13.3" evidence="3"/>
<evidence type="ECO:0000259" key="13">
    <source>
        <dbReference type="PROSITE" id="PS50110"/>
    </source>
</evidence>
<dbReference type="CDD" id="cd17546">
    <property type="entry name" value="REC_hyHK_CKI1_RcsC-like"/>
    <property type="match status" value="1"/>
</dbReference>
<dbReference type="RefSeq" id="WP_186919671.1">
    <property type="nucleotide sequence ID" value="NZ_JACOPQ010000010.1"/>
</dbReference>
<dbReference type="CDD" id="cd00156">
    <property type="entry name" value="REC"/>
    <property type="match status" value="1"/>
</dbReference>
<dbReference type="InterPro" id="IPR003661">
    <property type="entry name" value="HisK_dim/P_dom"/>
</dbReference>
<dbReference type="AlphaFoldDB" id="A0A8J6MH08"/>
<protein>
    <recommendedName>
        <fullName evidence="9">Circadian input-output histidine kinase CikA</fullName>
        <ecNumber evidence="3">2.7.13.3</ecNumber>
    </recommendedName>
    <alternativeName>
        <fullName evidence="4">Stage 0 sporulation protein A homolog</fullName>
    </alternativeName>
</protein>
<dbReference type="PROSITE" id="PS50109">
    <property type="entry name" value="HIS_KIN"/>
    <property type="match status" value="1"/>
</dbReference>
<dbReference type="Gene3D" id="3.30.565.10">
    <property type="entry name" value="Histidine kinase-like ATPase, C-terminal domain"/>
    <property type="match status" value="1"/>
</dbReference>
<feature type="domain" description="Response regulatory" evidence="13">
    <location>
        <begin position="844"/>
        <end position="965"/>
    </location>
</feature>
<dbReference type="CDD" id="cd16922">
    <property type="entry name" value="HATPase_EvgS-ArcB-TorS-like"/>
    <property type="match status" value="1"/>
</dbReference>
<dbReference type="CDD" id="cd12912">
    <property type="entry name" value="PDC2_MCP_like"/>
    <property type="match status" value="1"/>
</dbReference>
<evidence type="ECO:0000313" key="14">
    <source>
        <dbReference type="EMBL" id="MBC5737868.1"/>
    </source>
</evidence>
<keyword evidence="6" id="KW-0808">Transferase</keyword>
<evidence type="ECO:0000259" key="12">
    <source>
        <dbReference type="PROSITE" id="PS50109"/>
    </source>
</evidence>
<keyword evidence="15" id="KW-1185">Reference proteome</keyword>